<accession>X6P1Y3</accession>
<organism evidence="1 2">
    <name type="scientific">Reticulomyxa filosa</name>
    <dbReference type="NCBI Taxonomy" id="46433"/>
    <lineage>
        <taxon>Eukaryota</taxon>
        <taxon>Sar</taxon>
        <taxon>Rhizaria</taxon>
        <taxon>Retaria</taxon>
        <taxon>Foraminifera</taxon>
        <taxon>Monothalamids</taxon>
        <taxon>Reticulomyxidae</taxon>
        <taxon>Reticulomyxa</taxon>
    </lineage>
</organism>
<evidence type="ECO:0008006" key="3">
    <source>
        <dbReference type="Google" id="ProtNLM"/>
    </source>
</evidence>
<dbReference type="SUPFAM" id="SSF50965">
    <property type="entry name" value="Galactose oxidase, central domain"/>
    <property type="match status" value="1"/>
</dbReference>
<dbReference type="Gene3D" id="2.120.10.80">
    <property type="entry name" value="Kelch-type beta propeller"/>
    <property type="match status" value="1"/>
</dbReference>
<proteinExistence type="predicted"/>
<keyword evidence="2" id="KW-1185">Reference proteome</keyword>
<dbReference type="Proteomes" id="UP000023152">
    <property type="component" value="Unassembled WGS sequence"/>
</dbReference>
<gene>
    <name evidence="1" type="ORF">RFI_04880</name>
</gene>
<protein>
    <recommendedName>
        <fullName evidence="3">Kelch motif family protein</fullName>
    </recommendedName>
</protein>
<dbReference type="InterPro" id="IPR015915">
    <property type="entry name" value="Kelch-typ_b-propeller"/>
</dbReference>
<comment type="caution">
    <text evidence="1">The sequence shown here is derived from an EMBL/GenBank/DDBJ whole genome shotgun (WGS) entry which is preliminary data.</text>
</comment>
<dbReference type="InterPro" id="IPR011043">
    <property type="entry name" value="Gal_Oxase/kelch_b-propeller"/>
</dbReference>
<dbReference type="AlphaFoldDB" id="X6P1Y3"/>
<sequence length="392" mass="45848">MGNRKTTQKPPEKQTEQIQHLITSTSFQKLKELPIPFCQSQCVPHKHEILICGGNEQRACYSYHTLKNEYKFICEYPSDVELKGHCVVKLEDNNNKDSNQITLLSIGGSRFRKRHTLMMKYVSVWSNISNKLKTYNQWVPFTDNRNYPIIIGRKDDSYLGVRAVIGGSNNHLLFITYPSNNISVFDLNTFQFIQHHTLSTDSDIRYHCFVLKSENGQRQEMMKTNKQNNQMLLFCKNTGLSIEYDEDKNIFQCHQLPVCDDIASFNRYAYVCINDVILFFGGGNSRAISKLVHEYSIRENKWMTFQNTLPSTLHDCVATLSEEDNHVYIIGGQNDKNKEVSTHMKTKVRVWDPSQLSQKEFKFVIQYWIRISEIKFGWIDDFDKIIIKYIEK</sequence>
<reference evidence="1 2" key="1">
    <citation type="journal article" date="2013" name="Curr. Biol.">
        <title>The Genome of the Foraminiferan Reticulomyxa filosa.</title>
        <authorList>
            <person name="Glockner G."/>
            <person name="Hulsmann N."/>
            <person name="Schleicher M."/>
            <person name="Noegel A.A."/>
            <person name="Eichinger L."/>
            <person name="Gallinger C."/>
            <person name="Pawlowski J."/>
            <person name="Sierra R."/>
            <person name="Euteneuer U."/>
            <person name="Pillet L."/>
            <person name="Moustafa A."/>
            <person name="Platzer M."/>
            <person name="Groth M."/>
            <person name="Szafranski K."/>
            <person name="Schliwa M."/>
        </authorList>
    </citation>
    <scope>NUCLEOTIDE SEQUENCE [LARGE SCALE GENOMIC DNA]</scope>
</reference>
<name>X6P1Y3_RETFI</name>
<evidence type="ECO:0000313" key="1">
    <source>
        <dbReference type="EMBL" id="ETO32236.1"/>
    </source>
</evidence>
<dbReference type="EMBL" id="ASPP01004372">
    <property type="protein sequence ID" value="ETO32236.1"/>
    <property type="molecule type" value="Genomic_DNA"/>
</dbReference>
<evidence type="ECO:0000313" key="2">
    <source>
        <dbReference type="Proteomes" id="UP000023152"/>
    </source>
</evidence>